<dbReference type="Pfam" id="PF01156">
    <property type="entry name" value="IU_nuc_hydro"/>
    <property type="match status" value="1"/>
</dbReference>
<evidence type="ECO:0000313" key="6">
    <source>
        <dbReference type="Proteomes" id="UP000051645"/>
    </source>
</evidence>
<dbReference type="Gene3D" id="3.90.245.10">
    <property type="entry name" value="Ribonucleoside hydrolase-like"/>
    <property type="match status" value="1"/>
</dbReference>
<dbReference type="GO" id="GO:0005829">
    <property type="term" value="C:cytosol"/>
    <property type="evidence" value="ECO:0007669"/>
    <property type="project" value="TreeGrafter"/>
</dbReference>
<evidence type="ECO:0000256" key="1">
    <source>
        <dbReference type="ARBA" id="ARBA00022801"/>
    </source>
</evidence>
<dbReference type="InterPro" id="IPR036452">
    <property type="entry name" value="Ribo_hydro-like"/>
</dbReference>
<dbReference type="PATRIC" id="fig|81857.3.peg.1375"/>
<dbReference type="InterPro" id="IPR023186">
    <property type="entry name" value="IUNH"/>
</dbReference>
<dbReference type="Proteomes" id="UP000051751">
    <property type="component" value="Unassembled WGS sequence"/>
</dbReference>
<dbReference type="AlphaFoldDB" id="A0A0R2FI97"/>
<keyword evidence="2" id="KW-0326">Glycosidase</keyword>
<evidence type="ECO:0000259" key="3">
    <source>
        <dbReference type="Pfam" id="PF01156"/>
    </source>
</evidence>
<dbReference type="Proteomes" id="UP000051645">
    <property type="component" value="Unassembled WGS sequence"/>
</dbReference>
<reference evidence="6 7" key="1">
    <citation type="journal article" date="2015" name="Genome Announc.">
        <title>Expanding the biotechnology potential of lactobacilli through comparative genomics of 213 strains and associated genera.</title>
        <authorList>
            <person name="Sun Z."/>
            <person name="Harris H.M."/>
            <person name="McCann A."/>
            <person name="Guo C."/>
            <person name="Argimon S."/>
            <person name="Zhang W."/>
            <person name="Yang X."/>
            <person name="Jeffery I.B."/>
            <person name="Cooney J.C."/>
            <person name="Kagawa T.F."/>
            <person name="Liu W."/>
            <person name="Song Y."/>
            <person name="Salvetti E."/>
            <person name="Wrobel A."/>
            <person name="Rasinkangas P."/>
            <person name="Parkhill J."/>
            <person name="Rea M.C."/>
            <person name="O'Sullivan O."/>
            <person name="Ritari J."/>
            <person name="Douillard F.P."/>
            <person name="Paul Ross R."/>
            <person name="Yang R."/>
            <person name="Briner A.E."/>
            <person name="Felis G.E."/>
            <person name="de Vos W.M."/>
            <person name="Barrangou R."/>
            <person name="Klaenhammer T.R."/>
            <person name="Caufield P.W."/>
            <person name="Cui Y."/>
            <person name="Zhang H."/>
            <person name="O'Toole P.W."/>
        </authorList>
    </citation>
    <scope>NUCLEOTIDE SEQUENCE [LARGE SCALE GENOMIC DNA]</scope>
    <source>
        <strain evidence="4 7">ATCC BAA-66</strain>
        <strain evidence="5 6">DSM 13344</strain>
    </source>
</reference>
<name>A0A0R2FI97_9LACO</name>
<protein>
    <submittedName>
        <fullName evidence="4">Purine nucleosidase</fullName>
    </submittedName>
</protein>
<evidence type="ECO:0000313" key="4">
    <source>
        <dbReference type="EMBL" id="KRN28367.1"/>
    </source>
</evidence>
<accession>A0A0R2FI97</accession>
<comment type="caution">
    <text evidence="4">The sequence shown here is derived from an EMBL/GenBank/DDBJ whole genome shotgun (WGS) entry which is preliminary data.</text>
</comment>
<dbReference type="EMBL" id="JQAT01000003">
    <property type="protein sequence ID" value="KRN28367.1"/>
    <property type="molecule type" value="Genomic_DNA"/>
</dbReference>
<organism evidence="4 7">
    <name type="scientific">Lactobacillus selangorensis</name>
    <dbReference type="NCBI Taxonomy" id="81857"/>
    <lineage>
        <taxon>Bacteria</taxon>
        <taxon>Bacillati</taxon>
        <taxon>Bacillota</taxon>
        <taxon>Bacilli</taxon>
        <taxon>Lactobacillales</taxon>
        <taxon>Lactobacillaceae</taxon>
        <taxon>Lactobacillus</taxon>
    </lineage>
</organism>
<dbReference type="InterPro" id="IPR001910">
    <property type="entry name" value="Inosine/uridine_hydrolase_dom"/>
</dbReference>
<dbReference type="GO" id="GO:0008477">
    <property type="term" value="F:purine nucleosidase activity"/>
    <property type="evidence" value="ECO:0007669"/>
    <property type="project" value="TreeGrafter"/>
</dbReference>
<dbReference type="SUPFAM" id="SSF53590">
    <property type="entry name" value="Nucleoside hydrolase"/>
    <property type="match status" value="1"/>
</dbReference>
<dbReference type="STRING" id="81857.IV38_GL001366"/>
<keyword evidence="6" id="KW-1185">Reference proteome</keyword>
<evidence type="ECO:0000313" key="7">
    <source>
        <dbReference type="Proteomes" id="UP000051751"/>
    </source>
</evidence>
<keyword evidence="1" id="KW-0378">Hydrolase</keyword>
<proteinExistence type="predicted"/>
<evidence type="ECO:0000256" key="2">
    <source>
        <dbReference type="ARBA" id="ARBA00023295"/>
    </source>
</evidence>
<dbReference type="PANTHER" id="PTHR12304">
    <property type="entry name" value="INOSINE-URIDINE PREFERRING NUCLEOSIDE HYDROLASE"/>
    <property type="match status" value="1"/>
</dbReference>
<dbReference type="EMBL" id="JQAZ01000003">
    <property type="protein sequence ID" value="KRN31868.1"/>
    <property type="molecule type" value="Genomic_DNA"/>
</dbReference>
<dbReference type="GO" id="GO:0006152">
    <property type="term" value="P:purine nucleoside catabolic process"/>
    <property type="evidence" value="ECO:0007669"/>
    <property type="project" value="TreeGrafter"/>
</dbReference>
<gene>
    <name evidence="4" type="ORF">IV38_GL001366</name>
    <name evidence="5" type="ORF">IV40_GL001153</name>
</gene>
<dbReference type="PANTHER" id="PTHR12304:SF15">
    <property type="entry name" value="NON-SPECIFIC RIBONUCLEOSIDE HYDROLASE RIHC"/>
    <property type="match status" value="1"/>
</dbReference>
<evidence type="ECO:0000313" key="5">
    <source>
        <dbReference type="EMBL" id="KRN31868.1"/>
    </source>
</evidence>
<sequence>MEMPEAILLDIDPGIAGNAALSIAINDPGVKLKLVTTEADGPKITPTTRHVLNIMQLYHVRIPVAQGAVRPLHKPFEPDERIHGEFGLDDYIFPEYRVAPLSEPAVAAAYQTLQHSKQPLTIVALGAYTNIAQLLTSHPDIKPKIKRIIAFGGSLHGGNMTSAAEFNVYSDPTAAQILYHAGVSIVMVGLDVSRQALLTTETMQKLGTLGPIGQMFQDLFTSYYNMNLNGIPVFDINALAYLCHPEFYQTRSYWIDVQTNGPAAGTTVADIRDAYHQGQVNAAVCETVDAAAFNQWFLSEITQMQSRLS</sequence>
<feature type="domain" description="Inosine/uridine-preferring nucleoside hydrolase" evidence="3">
    <location>
        <begin position="7"/>
        <end position="294"/>
    </location>
</feature>